<evidence type="ECO:0000256" key="5">
    <source>
        <dbReference type="SAM" id="MobiDB-lite"/>
    </source>
</evidence>
<proteinExistence type="predicted"/>
<dbReference type="Proteomes" id="UP000298433">
    <property type="component" value="Unassembled WGS sequence"/>
</dbReference>
<feature type="transmembrane region" description="Helical" evidence="6">
    <location>
        <begin position="42"/>
        <end position="64"/>
    </location>
</feature>
<dbReference type="OrthoDB" id="9808930at2"/>
<evidence type="ECO:0000256" key="1">
    <source>
        <dbReference type="ARBA" id="ARBA00004141"/>
    </source>
</evidence>
<feature type="transmembrane region" description="Helical" evidence="6">
    <location>
        <begin position="85"/>
        <end position="106"/>
    </location>
</feature>
<keyword evidence="2 6" id="KW-0812">Transmembrane</keyword>
<dbReference type="Pfam" id="PF09685">
    <property type="entry name" value="MamF_MmsF"/>
    <property type="match status" value="1"/>
</dbReference>
<reference evidence="7 8" key="1">
    <citation type="submission" date="2019-03" db="EMBL/GenBank/DDBJ databases">
        <title>Genomics of glacier-inhabiting Cryobacterium strains.</title>
        <authorList>
            <person name="Liu Q."/>
            <person name="Xin Y.-H."/>
        </authorList>
    </citation>
    <scope>NUCLEOTIDE SEQUENCE [LARGE SCALE GENOMIC DNA]</scope>
    <source>
        <strain evidence="7 8">TMT2-48-2</strain>
    </source>
</reference>
<protein>
    <submittedName>
        <fullName evidence="7">DUF4870 domain-containing protein</fullName>
    </submittedName>
</protein>
<sequence length="148" mass="16073">MSNFTGPGPDDPYQGHRPPQPPYQPAAPGPSGPLTEAEDRQWASLAHLGGILMFLPSLVLWLLFKDRGPLTGVEAKEALNFQITLLIGYFAINFVATVIGFLTFGIGGALGGLAWILYIVGVVFSVLGYLQAKDGNHYRYPFALRLIK</sequence>
<feature type="compositionally biased region" description="Pro residues" evidence="5">
    <location>
        <begin position="18"/>
        <end position="31"/>
    </location>
</feature>
<evidence type="ECO:0000256" key="3">
    <source>
        <dbReference type="ARBA" id="ARBA00022989"/>
    </source>
</evidence>
<accession>A0A4R8XNJ4</accession>
<dbReference type="RefSeq" id="WP_134370304.1">
    <property type="nucleotide sequence ID" value="NZ_SOGN01000044.1"/>
</dbReference>
<evidence type="ECO:0000256" key="6">
    <source>
        <dbReference type="SAM" id="Phobius"/>
    </source>
</evidence>
<name>A0A4R8XNJ4_9MICO</name>
<evidence type="ECO:0000256" key="2">
    <source>
        <dbReference type="ARBA" id="ARBA00022692"/>
    </source>
</evidence>
<evidence type="ECO:0000313" key="8">
    <source>
        <dbReference type="Proteomes" id="UP000298433"/>
    </source>
</evidence>
<keyword evidence="8" id="KW-1185">Reference proteome</keyword>
<evidence type="ECO:0000313" key="7">
    <source>
        <dbReference type="EMBL" id="TFC79672.1"/>
    </source>
</evidence>
<gene>
    <name evidence="7" type="ORF">E3T23_10490</name>
</gene>
<comment type="subcellular location">
    <subcellularLocation>
        <location evidence="1">Membrane</location>
        <topology evidence="1">Multi-pass membrane protein</topology>
    </subcellularLocation>
</comment>
<dbReference type="InterPro" id="IPR019109">
    <property type="entry name" value="MamF_MmsF"/>
</dbReference>
<dbReference type="EMBL" id="SOGN01000044">
    <property type="protein sequence ID" value="TFC79672.1"/>
    <property type="molecule type" value="Genomic_DNA"/>
</dbReference>
<evidence type="ECO:0000256" key="4">
    <source>
        <dbReference type="ARBA" id="ARBA00023136"/>
    </source>
</evidence>
<feature type="transmembrane region" description="Helical" evidence="6">
    <location>
        <begin position="112"/>
        <end position="130"/>
    </location>
</feature>
<keyword evidence="4 6" id="KW-0472">Membrane</keyword>
<feature type="region of interest" description="Disordered" evidence="5">
    <location>
        <begin position="1"/>
        <end position="36"/>
    </location>
</feature>
<dbReference type="AlphaFoldDB" id="A0A4R8XNJ4"/>
<keyword evidence="3 6" id="KW-1133">Transmembrane helix</keyword>
<comment type="caution">
    <text evidence="7">The sequence shown here is derived from an EMBL/GenBank/DDBJ whole genome shotgun (WGS) entry which is preliminary data.</text>
</comment>
<organism evidence="7 8">
    <name type="scientific">Cryobacterium cheniae</name>
    <dbReference type="NCBI Taxonomy" id="1259262"/>
    <lineage>
        <taxon>Bacteria</taxon>
        <taxon>Bacillati</taxon>
        <taxon>Actinomycetota</taxon>
        <taxon>Actinomycetes</taxon>
        <taxon>Micrococcales</taxon>
        <taxon>Microbacteriaceae</taxon>
        <taxon>Cryobacterium</taxon>
    </lineage>
</organism>